<feature type="domain" description="Dynein heavy chain tail" evidence="1">
    <location>
        <begin position="387"/>
        <end position="651"/>
    </location>
</feature>
<dbReference type="Proteomes" id="UP001162164">
    <property type="component" value="Unassembled WGS sequence"/>
</dbReference>
<dbReference type="PANTHER" id="PTHR46532">
    <property type="entry name" value="MALE FERTILITY FACTOR KL5"/>
    <property type="match status" value="1"/>
</dbReference>
<name>A0ABQ9IY81_9CUCU</name>
<keyword evidence="3" id="KW-1185">Reference proteome</keyword>
<proteinExistence type="predicted"/>
<feature type="domain" description="Dynein heavy chain tail" evidence="1">
    <location>
        <begin position="198"/>
        <end position="359"/>
    </location>
</feature>
<accession>A0ABQ9IY81</accession>
<dbReference type="InterPro" id="IPR013594">
    <property type="entry name" value="Dynein_heavy_tail"/>
</dbReference>
<organism evidence="2 3">
    <name type="scientific">Molorchus minor</name>
    <dbReference type="NCBI Taxonomy" id="1323400"/>
    <lineage>
        <taxon>Eukaryota</taxon>
        <taxon>Metazoa</taxon>
        <taxon>Ecdysozoa</taxon>
        <taxon>Arthropoda</taxon>
        <taxon>Hexapoda</taxon>
        <taxon>Insecta</taxon>
        <taxon>Pterygota</taxon>
        <taxon>Neoptera</taxon>
        <taxon>Endopterygota</taxon>
        <taxon>Coleoptera</taxon>
        <taxon>Polyphaga</taxon>
        <taxon>Cucujiformia</taxon>
        <taxon>Chrysomeloidea</taxon>
        <taxon>Cerambycidae</taxon>
        <taxon>Lamiinae</taxon>
        <taxon>Monochamini</taxon>
        <taxon>Molorchus</taxon>
    </lineage>
</organism>
<protein>
    <recommendedName>
        <fullName evidence="1">Dynein heavy chain tail domain-containing protein</fullName>
    </recommendedName>
</protein>
<dbReference type="PANTHER" id="PTHR46532:SF11">
    <property type="entry name" value="DYNEIN AXONEMAL HEAVY CHAIN 12"/>
    <property type="match status" value="1"/>
</dbReference>
<dbReference type="EMBL" id="JAPWTJ010001929">
    <property type="protein sequence ID" value="KAJ8968779.1"/>
    <property type="molecule type" value="Genomic_DNA"/>
</dbReference>
<comment type="caution">
    <text evidence="2">The sequence shown here is derived from an EMBL/GenBank/DDBJ whole genome shotgun (WGS) entry which is preliminary data.</text>
</comment>
<evidence type="ECO:0000313" key="3">
    <source>
        <dbReference type="Proteomes" id="UP001162164"/>
    </source>
</evidence>
<dbReference type="Pfam" id="PF08385">
    <property type="entry name" value="DHC_N1"/>
    <property type="match status" value="2"/>
</dbReference>
<gene>
    <name evidence="2" type="ORF">NQ317_016724</name>
</gene>
<reference evidence="2" key="1">
    <citation type="journal article" date="2023" name="Insect Mol. Biol.">
        <title>Genome sequencing provides insights into the evolution of gene families encoding plant cell wall-degrading enzymes in longhorned beetles.</title>
        <authorList>
            <person name="Shin N.R."/>
            <person name="Okamura Y."/>
            <person name="Kirsch R."/>
            <person name="Pauchet Y."/>
        </authorList>
    </citation>
    <scope>NUCLEOTIDE SEQUENCE</scope>
    <source>
        <strain evidence="2">MMC_N1</strain>
    </source>
</reference>
<sequence>MDQQNTQIPDYRIEFLRTFVQKTLKLKQEKWTRMMSTEENKSIVMKFLERSFPVMLVIVLTPAAQLIASDAFPVKQLKAKGVFFYKKNLVPASKTSPSDSIIAGDLSPKIIGQLATLVDEILVPLLSNSVNHIKWPIIIAKDVAKHVHSLKSTMYQVKGQVNGQTVLPMPVGVENIFEVEKALINSNGEMCDLYLRSAIEGVIIKWSGQINDVLINDSSEKKNNASSPCSLCSFPPFELEFWSTRQKNLQYIYKQLREDKVKSMAIVLQKTNSAYYSCFKNTFKNVVIALAETENINTYLTPLKKHIQLLEETDFSECIPLLAPLVHVIYLIWLNCKSFDQGKLTTLLKQISNLLILEVTFNKVGSHDFVAHYSTPHVDSSRVLMEKKFLDPTTLFHSDLDEALQRVHFCIKLFRHFLYVFNVYKRNLPRIFRDRQPTPWNFDLRIVFHRGNAFLERLETIQWFFNTVKEFNKLEKVVIGGIKGRILSARINEVFNEFQQCFTLFSGKSYDVLDPNEMSFLVDFESFKLKIAEMDMKLAAILCQSFKDCPNLESTFKLINIAGSIIERPLIKKEFSNQYENIIDMLECELRVCDVSNKELFMEQVKQMEKTGQFNVNKYMPPVAGTLQWCHNLSLRISGPLQNIRALLHHSECKIDNSAKIRDPSEMEVMTHAVSTRWHNITPARDAGILRGILHGVKNVGIDCDGTDGYSGVACCLRISTGSACKVETNKNE</sequence>
<dbReference type="InterPro" id="IPR026983">
    <property type="entry name" value="DHC"/>
</dbReference>
<evidence type="ECO:0000313" key="2">
    <source>
        <dbReference type="EMBL" id="KAJ8968779.1"/>
    </source>
</evidence>
<evidence type="ECO:0000259" key="1">
    <source>
        <dbReference type="Pfam" id="PF08385"/>
    </source>
</evidence>